<dbReference type="PANTHER" id="PTHR19443">
    <property type="entry name" value="HEXOKINASE"/>
    <property type="match status" value="1"/>
</dbReference>
<evidence type="ECO:0000256" key="4">
    <source>
        <dbReference type="ARBA" id="ARBA00022777"/>
    </source>
</evidence>
<gene>
    <name evidence="9" type="ORF">L207DRAFT_414477</name>
</gene>
<feature type="domain" description="Hexokinase C-terminal" evidence="8">
    <location>
        <begin position="281"/>
        <end position="533"/>
    </location>
</feature>
<dbReference type="GO" id="GO:0008865">
    <property type="term" value="F:fructokinase activity"/>
    <property type="evidence" value="ECO:0007669"/>
    <property type="project" value="TreeGrafter"/>
</dbReference>
<evidence type="ECO:0000259" key="7">
    <source>
        <dbReference type="Pfam" id="PF00349"/>
    </source>
</evidence>
<dbReference type="EMBL" id="KZ613937">
    <property type="protein sequence ID" value="PMD48132.1"/>
    <property type="molecule type" value="Genomic_DNA"/>
</dbReference>
<reference evidence="9 10" key="1">
    <citation type="submission" date="2016-04" db="EMBL/GenBank/DDBJ databases">
        <title>A degradative enzymes factory behind the ericoid mycorrhizal symbiosis.</title>
        <authorList>
            <consortium name="DOE Joint Genome Institute"/>
            <person name="Martino E."/>
            <person name="Morin E."/>
            <person name="Grelet G."/>
            <person name="Kuo A."/>
            <person name="Kohler A."/>
            <person name="Daghino S."/>
            <person name="Barry K."/>
            <person name="Choi C."/>
            <person name="Cichocki N."/>
            <person name="Clum A."/>
            <person name="Copeland A."/>
            <person name="Hainaut M."/>
            <person name="Haridas S."/>
            <person name="Labutti K."/>
            <person name="Lindquist E."/>
            <person name="Lipzen A."/>
            <person name="Khouja H.-R."/>
            <person name="Murat C."/>
            <person name="Ohm R."/>
            <person name="Olson A."/>
            <person name="Spatafora J."/>
            <person name="Veneault-Fourrey C."/>
            <person name="Henrissat B."/>
            <person name="Grigoriev I."/>
            <person name="Martin F."/>
            <person name="Perotto S."/>
        </authorList>
    </citation>
    <scope>NUCLEOTIDE SEQUENCE [LARGE SCALE GENOMIC DNA]</scope>
    <source>
        <strain evidence="9 10">F</strain>
    </source>
</reference>
<dbReference type="GO" id="GO:0004340">
    <property type="term" value="F:glucokinase activity"/>
    <property type="evidence" value="ECO:0007669"/>
    <property type="project" value="TreeGrafter"/>
</dbReference>
<dbReference type="GO" id="GO:0006013">
    <property type="term" value="P:mannose metabolic process"/>
    <property type="evidence" value="ECO:0007669"/>
    <property type="project" value="TreeGrafter"/>
</dbReference>
<dbReference type="InterPro" id="IPR022672">
    <property type="entry name" value="Hexokinase_N"/>
</dbReference>
<keyword evidence="4 6" id="KW-0418">Kinase</keyword>
<dbReference type="PROSITE" id="PS51748">
    <property type="entry name" value="HEXOKINASE_2"/>
    <property type="match status" value="1"/>
</dbReference>
<organism evidence="9 10">
    <name type="scientific">Hyaloscypha variabilis (strain UAMH 11265 / GT02V1 / F)</name>
    <name type="common">Meliniomyces variabilis</name>
    <dbReference type="NCBI Taxonomy" id="1149755"/>
    <lineage>
        <taxon>Eukaryota</taxon>
        <taxon>Fungi</taxon>
        <taxon>Dikarya</taxon>
        <taxon>Ascomycota</taxon>
        <taxon>Pezizomycotina</taxon>
        <taxon>Leotiomycetes</taxon>
        <taxon>Helotiales</taxon>
        <taxon>Hyaloscyphaceae</taxon>
        <taxon>Hyaloscypha</taxon>
        <taxon>Hyaloscypha variabilis</taxon>
    </lineage>
</organism>
<evidence type="ECO:0000256" key="3">
    <source>
        <dbReference type="ARBA" id="ARBA00022741"/>
    </source>
</evidence>
<dbReference type="PANTHER" id="PTHR19443:SF24">
    <property type="entry name" value="PHOSPHOTRANSFERASE"/>
    <property type="match status" value="1"/>
</dbReference>
<evidence type="ECO:0000256" key="1">
    <source>
        <dbReference type="ARBA" id="ARBA00009225"/>
    </source>
</evidence>
<dbReference type="EC" id="2.7.1.-" evidence="6"/>
<dbReference type="GO" id="GO:0006096">
    <property type="term" value="P:glycolytic process"/>
    <property type="evidence" value="ECO:0007669"/>
    <property type="project" value="UniProtKB-UniPathway"/>
</dbReference>
<keyword evidence="2 6" id="KW-0808">Transferase</keyword>
<dbReference type="GO" id="GO:0001678">
    <property type="term" value="P:intracellular glucose homeostasis"/>
    <property type="evidence" value="ECO:0007669"/>
    <property type="project" value="InterPro"/>
</dbReference>
<evidence type="ECO:0000256" key="2">
    <source>
        <dbReference type="ARBA" id="ARBA00022679"/>
    </source>
</evidence>
<keyword evidence="3 6" id="KW-0547">Nucleotide-binding</keyword>
<dbReference type="InterPro" id="IPR001312">
    <property type="entry name" value="Hexokinase"/>
</dbReference>
<evidence type="ECO:0000256" key="6">
    <source>
        <dbReference type="RuleBase" id="RU362007"/>
    </source>
</evidence>
<feature type="domain" description="Hexokinase N-terminal" evidence="7">
    <location>
        <begin position="83"/>
        <end position="274"/>
    </location>
</feature>
<dbReference type="PRINTS" id="PR00475">
    <property type="entry name" value="HEXOKINASE"/>
</dbReference>
<proteinExistence type="inferred from homology"/>
<dbReference type="InterPro" id="IPR022673">
    <property type="entry name" value="Hexokinase_C"/>
</dbReference>
<evidence type="ECO:0000313" key="10">
    <source>
        <dbReference type="Proteomes" id="UP000235786"/>
    </source>
</evidence>
<dbReference type="GO" id="GO:0019158">
    <property type="term" value="F:mannokinase activity"/>
    <property type="evidence" value="ECO:0007669"/>
    <property type="project" value="TreeGrafter"/>
</dbReference>
<accession>A0A2J6SBL0</accession>
<dbReference type="Pfam" id="PF00349">
    <property type="entry name" value="Hexokinase_1"/>
    <property type="match status" value="1"/>
</dbReference>
<name>A0A2J6SBL0_HYAVF</name>
<evidence type="ECO:0000313" key="9">
    <source>
        <dbReference type="EMBL" id="PMD48132.1"/>
    </source>
</evidence>
<dbReference type="OrthoDB" id="419537at2759"/>
<dbReference type="SUPFAM" id="SSF53067">
    <property type="entry name" value="Actin-like ATPase domain"/>
    <property type="match status" value="2"/>
</dbReference>
<dbReference type="GO" id="GO:0005524">
    <property type="term" value="F:ATP binding"/>
    <property type="evidence" value="ECO:0007669"/>
    <property type="project" value="UniProtKB-UniRule"/>
</dbReference>
<dbReference type="Pfam" id="PF03727">
    <property type="entry name" value="Hexokinase_2"/>
    <property type="match status" value="1"/>
</dbReference>
<dbReference type="Gene3D" id="3.40.367.20">
    <property type="match status" value="1"/>
</dbReference>
<sequence>MQPFIAAMSKVRQAFFAAIIRSLLRTKSLLQTILKIWISPSLIKGENVDASANGGAATSSSNGRKIGREEFMEIVEKAFKPSSSRERLEELSEGLKKQLLESLEDNQLCMLPSYNHQLPSGDERGNFLALDVGGSTFRVALIELPGREAAAGQEGRILKRATFKINNGVKQLKGVLFFDWMAERIEETLSGQSEGHDMSEAPLSMGLAWSFPIEQTSLRSGLLQGMGKGFLAAHGLLGQDLGDLIQASCSRRGLNVHLNAIVNDSSATLLSKAYSDPTTRFALILGTGVNAAIHLPVHVFSPPKFGVRPEEWHACARHVIVNTELSMFGTGILPSTIWDDALRAAHPNPTFQPLEHFVSGGYLGEIVRLVLIEGIQTAGLFGGVVPPSLTQPYTLETETISYMESDHTPTLEKATAIFTSRHPSPSSVPCLADIQAIHTIASYVSVRASALVATGVHALWSLRNDAEGFQSSPGEKTLVAYNGSVLENYPGFKGNCQRFLDGLVEGSGGVKGSVELVYAEESSLLGAAVAGAVAAGDS</sequence>
<dbReference type="Gene3D" id="3.30.420.40">
    <property type="match status" value="1"/>
</dbReference>
<evidence type="ECO:0000259" key="8">
    <source>
        <dbReference type="Pfam" id="PF03727"/>
    </source>
</evidence>
<dbReference type="InterPro" id="IPR043129">
    <property type="entry name" value="ATPase_NBD"/>
</dbReference>
<keyword evidence="10" id="KW-1185">Reference proteome</keyword>
<protein>
    <recommendedName>
        <fullName evidence="6">Phosphotransferase</fullName>
        <ecNumber evidence="6">2.7.1.-</ecNumber>
    </recommendedName>
</protein>
<dbReference type="UniPathway" id="UPA00109">
    <property type="reaction ID" value="UER00180"/>
</dbReference>
<dbReference type="GO" id="GO:0005739">
    <property type="term" value="C:mitochondrion"/>
    <property type="evidence" value="ECO:0007669"/>
    <property type="project" value="TreeGrafter"/>
</dbReference>
<dbReference type="STRING" id="1149755.A0A2J6SBL0"/>
<dbReference type="GO" id="GO:0005536">
    <property type="term" value="F:D-glucose binding"/>
    <property type="evidence" value="ECO:0007669"/>
    <property type="project" value="InterPro"/>
</dbReference>
<dbReference type="GO" id="GO:0005829">
    <property type="term" value="C:cytosol"/>
    <property type="evidence" value="ECO:0007669"/>
    <property type="project" value="TreeGrafter"/>
</dbReference>
<evidence type="ECO:0000256" key="5">
    <source>
        <dbReference type="ARBA" id="ARBA00022840"/>
    </source>
</evidence>
<dbReference type="FunFam" id="3.40.367.20:FF:000011">
    <property type="entry name" value="Phosphotransferase"/>
    <property type="match status" value="1"/>
</dbReference>
<dbReference type="Proteomes" id="UP000235786">
    <property type="component" value="Unassembled WGS sequence"/>
</dbReference>
<dbReference type="AlphaFoldDB" id="A0A2J6SBL0"/>
<keyword evidence="5 6" id="KW-0067">ATP-binding</keyword>
<comment type="similarity">
    <text evidence="1 6">Belongs to the hexokinase family.</text>
</comment>
<dbReference type="GO" id="GO:0006006">
    <property type="term" value="P:glucose metabolic process"/>
    <property type="evidence" value="ECO:0007669"/>
    <property type="project" value="TreeGrafter"/>
</dbReference>
<keyword evidence="6" id="KW-0324">Glycolysis</keyword>